<dbReference type="VEuPathDB" id="CryptoDB:GNI_125210"/>
<reference evidence="1" key="1">
    <citation type="submission" date="2013-12" db="EMBL/GenBank/DDBJ databases">
        <authorList>
            <person name="Omoto C.K."/>
            <person name="Sibley D."/>
            <person name="Venepally P."/>
            <person name="Hadjithomas M."/>
            <person name="Karamycheva S."/>
            <person name="Brunk B."/>
            <person name="Roos D."/>
            <person name="Caler E."/>
            <person name="Lorenzi H."/>
        </authorList>
    </citation>
    <scope>NUCLEOTIDE SEQUENCE</scope>
</reference>
<dbReference type="AlphaFoldDB" id="A0A023B268"/>
<dbReference type="EMBL" id="AFNH02000933">
    <property type="protein sequence ID" value="EZG50739.1"/>
    <property type="molecule type" value="Genomic_DNA"/>
</dbReference>
<organism evidence="1 2">
    <name type="scientific">Gregarina niphandrodes</name>
    <name type="common">Septate eugregarine</name>
    <dbReference type="NCBI Taxonomy" id="110365"/>
    <lineage>
        <taxon>Eukaryota</taxon>
        <taxon>Sar</taxon>
        <taxon>Alveolata</taxon>
        <taxon>Apicomplexa</taxon>
        <taxon>Conoidasida</taxon>
        <taxon>Gregarinasina</taxon>
        <taxon>Eugregarinorida</taxon>
        <taxon>Gregarinidae</taxon>
        <taxon>Gregarina</taxon>
    </lineage>
</organism>
<gene>
    <name evidence="1" type="ORF">GNI_125210</name>
</gene>
<dbReference type="eggNOG" id="ENOG502SESN">
    <property type="taxonomic scope" value="Eukaryota"/>
</dbReference>
<dbReference type="GeneID" id="22914408"/>
<comment type="caution">
    <text evidence="1">The sequence shown here is derived from an EMBL/GenBank/DDBJ whole genome shotgun (WGS) entry which is preliminary data.</text>
</comment>
<protein>
    <submittedName>
        <fullName evidence="1">Uncharacterized protein</fullName>
    </submittedName>
</protein>
<accession>A0A023B268</accession>
<evidence type="ECO:0000313" key="2">
    <source>
        <dbReference type="Proteomes" id="UP000019763"/>
    </source>
</evidence>
<dbReference type="Proteomes" id="UP000019763">
    <property type="component" value="Unassembled WGS sequence"/>
</dbReference>
<dbReference type="RefSeq" id="XP_011131987.1">
    <property type="nucleotide sequence ID" value="XM_011133685.1"/>
</dbReference>
<name>A0A023B268_GRENI</name>
<sequence length="249" mass="27926">MLPESVLVSLRIPTHDCEKEYEEVIAGKAPIAMVVATMDKWSDLDWSKCSDYGGSIVCAEGDGVNCHHFGTPYKFDFPTVWQGVVRYLKPALCSFQCNNGFVDNGRGFDVNNSRLAKEIAVPILDLDLDRATDEQLDQLGVEVGQWLKLNNTCSYNRDCTPGNCRAQVALPGCTCAWTLFECTVKTPAGNDVNWGRTSDFNSAEERLAPYYTAFKRHDYVVKKCRFQCFQPSSNIKEILSNFWTNSTAQ</sequence>
<evidence type="ECO:0000313" key="1">
    <source>
        <dbReference type="EMBL" id="EZG50739.1"/>
    </source>
</evidence>
<keyword evidence="2" id="KW-1185">Reference proteome</keyword>
<proteinExistence type="predicted"/>